<keyword evidence="2 5" id="KW-0812">Transmembrane</keyword>
<comment type="caution">
    <text evidence="8">The sequence shown here is derived from an EMBL/GenBank/DDBJ whole genome shotgun (WGS) entry which is preliminary data.</text>
</comment>
<feature type="transmembrane region" description="Helical" evidence="5">
    <location>
        <begin position="208"/>
        <end position="227"/>
    </location>
</feature>
<dbReference type="EMBL" id="JARBDR010000903">
    <property type="protein sequence ID" value="KAJ8304903.1"/>
    <property type="molecule type" value="Genomic_DNA"/>
</dbReference>
<evidence type="ECO:0000256" key="3">
    <source>
        <dbReference type="ARBA" id="ARBA00022989"/>
    </source>
</evidence>
<feature type="transmembrane region" description="Helical" evidence="5">
    <location>
        <begin position="842"/>
        <end position="864"/>
    </location>
</feature>
<feature type="transmembrane region" description="Helical" evidence="5">
    <location>
        <begin position="778"/>
        <end position="800"/>
    </location>
</feature>
<evidence type="ECO:0000256" key="2">
    <source>
        <dbReference type="ARBA" id="ARBA00022692"/>
    </source>
</evidence>
<gene>
    <name evidence="8" type="ORF">KUTeg_018486</name>
</gene>
<dbReference type="Gene3D" id="2.70.170.10">
    <property type="entry name" value="Neurotransmitter-gated ion-channel ligand-binding domain"/>
    <property type="match status" value="3"/>
</dbReference>
<feature type="transmembrane region" description="Helical" evidence="5">
    <location>
        <begin position="273"/>
        <end position="295"/>
    </location>
</feature>
<proteinExistence type="predicted"/>
<feature type="transmembrane region" description="Helical" evidence="5">
    <location>
        <begin position="876"/>
        <end position="909"/>
    </location>
</feature>
<accession>A0ABQ9ENS8</accession>
<feature type="domain" description="Neurotransmitter-gated ion-channel ligand-binding" evidence="6">
    <location>
        <begin position="599"/>
        <end position="761"/>
    </location>
</feature>
<dbReference type="Pfam" id="PF02931">
    <property type="entry name" value="Neur_chan_LBD"/>
    <property type="match status" value="2"/>
</dbReference>
<feature type="transmembrane region" description="Helical" evidence="5">
    <location>
        <begin position="541"/>
        <end position="562"/>
    </location>
</feature>
<dbReference type="InterPro" id="IPR038050">
    <property type="entry name" value="Neuro_actylchol_rec"/>
</dbReference>
<dbReference type="InterPro" id="IPR036734">
    <property type="entry name" value="Neur_chan_lig-bd_sf"/>
</dbReference>
<feature type="domain" description="Neurotransmitter-gated ion-channel ligand-binding" evidence="6">
    <location>
        <begin position="298"/>
        <end position="460"/>
    </location>
</feature>
<evidence type="ECO:0000256" key="5">
    <source>
        <dbReference type="SAM" id="Phobius"/>
    </source>
</evidence>
<sequence length="919" mass="105838">MKIENIDVVKRRFTADVFYQARWRELSLDHTRAKTEIKFESYWNPVIALDNVVTEKTHVKWNVLDADEKGAAYIIEKHRQKATFYTDMNLKTYPFDIQSLSVTVKSKLSADNVQFLEEDRKLSKVYSDTFPGYHEWSLQPCVEFITGSTSTDDIFSTSKNPYIEARCFVRRRPGFFFWNVFLIMTLNTLLSFSVFTVDRELPDFRIRLGFILLLSGVTFKFTISRFIPGIPYLTQLDKYVIGNSVFVALTCVWHSVVSVTIDGVSMGAEEDKWAIIAFAVCYVVLQILYMINVVLSKTVLFKVSFLKIGEIDTLKETFSADVYVQAKWREPNLDSKPDIDQKSQWSPKLVIQNILTETKHATWRVIDKDETGAIYVNEKHRIKGIFSESLELALFPYDIQDISILLTTELSEDEVEFIEDDNELSSVHLEAFGKQQEWDLREFVEFQQKVTTKEYANSKYKNPGIVARCCAGRKAGFFLWNVLLIMTLISSLSFCTFSVDKGKPQNRLQLSFTLVLTGVAFKFVANQAIPKISYLTQLDRYILGSMVFLYLVCAWHAIVTLIVDNDAGHVADRWAFITFCILFTVFHIAFIISVFISKTVLFKVSFLKIGEIDTLKETFSADVYVQAKWREPNLDSKPDIDQKSQWSPKLVIQNILTETKHATWRVIDKDETGAIYVNEKHRIKGIFSESLELALFPYDIQDISILLTTELSEDEVEFIEDDNELSSVHLEAFGKQQEWDLREFVEFQQKVTTKEYANSKYKNPGIVARCCAGRKAGFFLWNVLLIMTLISSLSFCTFSVDKGKPQNRLQLSFTLVLTGVAFKFVANQAIPKISYLTQLDRYILGSMVFLYLVCAWHAIVTLIVDNDAGHVADRWAFITFCILFTVFHIAFIISVFISVSTCYIIKIVYLYNFLSYKHI</sequence>
<evidence type="ECO:0000313" key="9">
    <source>
        <dbReference type="Proteomes" id="UP001217089"/>
    </source>
</evidence>
<keyword evidence="4 5" id="KW-0472">Membrane</keyword>
<dbReference type="Proteomes" id="UP001217089">
    <property type="component" value="Unassembled WGS sequence"/>
</dbReference>
<feature type="transmembrane region" description="Helical" evidence="5">
    <location>
        <begin position="239"/>
        <end position="261"/>
    </location>
</feature>
<protein>
    <submittedName>
        <fullName evidence="8">Uncharacterized protein</fullName>
    </submittedName>
</protein>
<feature type="transmembrane region" description="Helical" evidence="5">
    <location>
        <begin position="477"/>
        <end position="499"/>
    </location>
</feature>
<dbReference type="InterPro" id="IPR006202">
    <property type="entry name" value="Neur_chan_lig-bd"/>
</dbReference>
<evidence type="ECO:0000259" key="7">
    <source>
        <dbReference type="Pfam" id="PF02932"/>
    </source>
</evidence>
<comment type="subcellular location">
    <subcellularLocation>
        <location evidence="1">Membrane</location>
        <topology evidence="1">Multi-pass membrane protein</topology>
    </subcellularLocation>
</comment>
<dbReference type="SUPFAM" id="SSF90112">
    <property type="entry name" value="Neurotransmitter-gated ion-channel transmembrane pore"/>
    <property type="match status" value="3"/>
</dbReference>
<evidence type="ECO:0000313" key="8">
    <source>
        <dbReference type="EMBL" id="KAJ8304903.1"/>
    </source>
</evidence>
<evidence type="ECO:0000256" key="4">
    <source>
        <dbReference type="ARBA" id="ARBA00023136"/>
    </source>
</evidence>
<dbReference type="InterPro" id="IPR006201">
    <property type="entry name" value="Neur_channel"/>
</dbReference>
<dbReference type="PANTHER" id="PTHR18945">
    <property type="entry name" value="NEUROTRANSMITTER GATED ION CHANNEL"/>
    <property type="match status" value="1"/>
</dbReference>
<reference evidence="8 9" key="1">
    <citation type="submission" date="2022-12" db="EMBL/GenBank/DDBJ databases">
        <title>Chromosome-level genome of Tegillarca granosa.</title>
        <authorList>
            <person name="Kim J."/>
        </authorList>
    </citation>
    <scope>NUCLEOTIDE SEQUENCE [LARGE SCALE GENOMIC DNA]</scope>
    <source>
        <strain evidence="8">Teg-2019</strain>
        <tissue evidence="8">Adductor muscle</tissue>
    </source>
</reference>
<evidence type="ECO:0000259" key="6">
    <source>
        <dbReference type="Pfam" id="PF02931"/>
    </source>
</evidence>
<dbReference type="Gene3D" id="1.20.58.390">
    <property type="entry name" value="Neurotransmitter-gated ion-channel transmembrane domain"/>
    <property type="match status" value="3"/>
</dbReference>
<feature type="transmembrane region" description="Helical" evidence="5">
    <location>
        <begin position="812"/>
        <end position="830"/>
    </location>
</feature>
<feature type="transmembrane region" description="Helical" evidence="5">
    <location>
        <begin position="574"/>
        <end position="596"/>
    </location>
</feature>
<organism evidence="8 9">
    <name type="scientific">Tegillarca granosa</name>
    <name type="common">Malaysian cockle</name>
    <name type="synonym">Anadara granosa</name>
    <dbReference type="NCBI Taxonomy" id="220873"/>
    <lineage>
        <taxon>Eukaryota</taxon>
        <taxon>Metazoa</taxon>
        <taxon>Spiralia</taxon>
        <taxon>Lophotrochozoa</taxon>
        <taxon>Mollusca</taxon>
        <taxon>Bivalvia</taxon>
        <taxon>Autobranchia</taxon>
        <taxon>Pteriomorphia</taxon>
        <taxon>Arcoida</taxon>
        <taxon>Arcoidea</taxon>
        <taxon>Arcidae</taxon>
        <taxon>Tegillarca</taxon>
    </lineage>
</organism>
<keyword evidence="3 5" id="KW-1133">Transmembrane helix</keyword>
<dbReference type="Pfam" id="PF02932">
    <property type="entry name" value="Neur_chan_memb"/>
    <property type="match status" value="2"/>
</dbReference>
<feature type="domain" description="Neurotransmitter-gated ion-channel transmembrane" evidence="7">
    <location>
        <begin position="788"/>
        <end position="863"/>
    </location>
</feature>
<dbReference type="SUPFAM" id="SSF63712">
    <property type="entry name" value="Nicotinic receptor ligand binding domain-like"/>
    <property type="match status" value="3"/>
</dbReference>
<evidence type="ECO:0000256" key="1">
    <source>
        <dbReference type="ARBA" id="ARBA00004141"/>
    </source>
</evidence>
<name>A0ABQ9ENS8_TEGGR</name>
<dbReference type="InterPro" id="IPR036719">
    <property type="entry name" value="Neuro-gated_channel_TM_sf"/>
</dbReference>
<feature type="transmembrane region" description="Helical" evidence="5">
    <location>
        <begin position="511"/>
        <end position="529"/>
    </location>
</feature>
<feature type="domain" description="Neurotransmitter-gated ion-channel transmembrane" evidence="7">
    <location>
        <begin position="487"/>
        <end position="562"/>
    </location>
</feature>
<dbReference type="InterPro" id="IPR006029">
    <property type="entry name" value="Neurotrans-gated_channel_TM"/>
</dbReference>
<feature type="transmembrane region" description="Helical" evidence="5">
    <location>
        <begin position="175"/>
        <end position="196"/>
    </location>
</feature>
<keyword evidence="9" id="KW-1185">Reference proteome</keyword>